<sequence length="216" mass="24968">MSALSIYFAEKREFTKASIFIAFATATRLIGIILVFYLFLKIFEKGVNQLSKSWWTLFVAPLGVGLIGLYFQITRNNFLIIYSEHTNWGRSLSISSFEHLIFESKDLILQIFGPVKPVSINLIHFGTIFFFIFLAAISFKKIRKALWIYCLLTIIIPLTSGTYAGLPRYLLASFPLFIPFGKYLENHKSIMYVYIFLAIFIQAVFLIRFFNFEVAT</sequence>
<dbReference type="EMBL" id="MFAT01000026">
    <property type="protein sequence ID" value="OGD86523.1"/>
    <property type="molecule type" value="Genomic_DNA"/>
</dbReference>
<proteinExistence type="predicted"/>
<keyword evidence="1" id="KW-0472">Membrane</keyword>
<feature type="transmembrane region" description="Helical" evidence="1">
    <location>
        <begin position="20"/>
        <end position="42"/>
    </location>
</feature>
<organism evidence="2 3">
    <name type="scientific">Candidatus Curtissbacteria bacterium RBG_13_35_7</name>
    <dbReference type="NCBI Taxonomy" id="1797705"/>
    <lineage>
        <taxon>Bacteria</taxon>
        <taxon>Candidatus Curtissiibacteriota</taxon>
    </lineage>
</organism>
<feature type="transmembrane region" description="Helical" evidence="1">
    <location>
        <begin position="122"/>
        <end position="139"/>
    </location>
</feature>
<evidence type="ECO:0000313" key="2">
    <source>
        <dbReference type="EMBL" id="OGD86523.1"/>
    </source>
</evidence>
<evidence type="ECO:0008006" key="4">
    <source>
        <dbReference type="Google" id="ProtNLM"/>
    </source>
</evidence>
<accession>A0A1F5G3S3</accession>
<keyword evidence="1" id="KW-0812">Transmembrane</keyword>
<keyword evidence="1" id="KW-1133">Transmembrane helix</keyword>
<feature type="transmembrane region" description="Helical" evidence="1">
    <location>
        <begin position="190"/>
        <end position="210"/>
    </location>
</feature>
<feature type="transmembrane region" description="Helical" evidence="1">
    <location>
        <begin position="54"/>
        <end position="73"/>
    </location>
</feature>
<dbReference type="Proteomes" id="UP000176317">
    <property type="component" value="Unassembled WGS sequence"/>
</dbReference>
<evidence type="ECO:0000313" key="3">
    <source>
        <dbReference type="Proteomes" id="UP000176317"/>
    </source>
</evidence>
<comment type="caution">
    <text evidence="2">The sequence shown here is derived from an EMBL/GenBank/DDBJ whole genome shotgun (WGS) entry which is preliminary data.</text>
</comment>
<name>A0A1F5G3S3_9BACT</name>
<feature type="transmembrane region" description="Helical" evidence="1">
    <location>
        <begin position="146"/>
        <end position="170"/>
    </location>
</feature>
<evidence type="ECO:0000256" key="1">
    <source>
        <dbReference type="SAM" id="Phobius"/>
    </source>
</evidence>
<reference evidence="2 3" key="1">
    <citation type="journal article" date="2016" name="Nat. Commun.">
        <title>Thousands of microbial genomes shed light on interconnected biogeochemical processes in an aquifer system.</title>
        <authorList>
            <person name="Anantharaman K."/>
            <person name="Brown C.T."/>
            <person name="Hug L.A."/>
            <person name="Sharon I."/>
            <person name="Castelle C.J."/>
            <person name="Probst A.J."/>
            <person name="Thomas B.C."/>
            <person name="Singh A."/>
            <person name="Wilkins M.J."/>
            <person name="Karaoz U."/>
            <person name="Brodie E.L."/>
            <person name="Williams K.H."/>
            <person name="Hubbard S.S."/>
            <person name="Banfield J.F."/>
        </authorList>
    </citation>
    <scope>NUCLEOTIDE SEQUENCE [LARGE SCALE GENOMIC DNA]</scope>
</reference>
<protein>
    <recommendedName>
        <fullName evidence="4">Glycosyltransferase RgtA/B/C/D-like domain-containing protein</fullName>
    </recommendedName>
</protein>
<gene>
    <name evidence="2" type="ORF">A2164_03390</name>
</gene>
<dbReference type="AlphaFoldDB" id="A0A1F5G3S3"/>